<organism evidence="2 3">
    <name type="scientific">Pseudorhodoferax soli</name>
    <dbReference type="NCBI Taxonomy" id="545864"/>
    <lineage>
        <taxon>Bacteria</taxon>
        <taxon>Pseudomonadati</taxon>
        <taxon>Pseudomonadota</taxon>
        <taxon>Betaproteobacteria</taxon>
        <taxon>Burkholderiales</taxon>
        <taxon>Comamonadaceae</taxon>
    </lineage>
</organism>
<gene>
    <name evidence="2" type="ORF">DES41_112164</name>
</gene>
<keyword evidence="3" id="KW-1185">Reference proteome</keyword>
<evidence type="ECO:0008006" key="4">
    <source>
        <dbReference type="Google" id="ProtNLM"/>
    </source>
</evidence>
<proteinExistence type="predicted"/>
<comment type="caution">
    <text evidence="2">The sequence shown here is derived from an EMBL/GenBank/DDBJ whole genome shotgun (WGS) entry which is preliminary data.</text>
</comment>
<evidence type="ECO:0000313" key="2">
    <source>
        <dbReference type="EMBL" id="RCW65713.1"/>
    </source>
</evidence>
<feature type="region of interest" description="Disordered" evidence="1">
    <location>
        <begin position="55"/>
        <end position="74"/>
    </location>
</feature>
<dbReference type="EMBL" id="QPJK01000012">
    <property type="protein sequence ID" value="RCW65713.1"/>
    <property type="molecule type" value="Genomic_DNA"/>
</dbReference>
<dbReference type="RefSeq" id="WP_342769698.1">
    <property type="nucleotide sequence ID" value="NZ_QPJK01000012.1"/>
</dbReference>
<protein>
    <recommendedName>
        <fullName evidence="4">Sporulation related protein</fullName>
    </recommendedName>
</protein>
<evidence type="ECO:0000313" key="3">
    <source>
        <dbReference type="Proteomes" id="UP000252884"/>
    </source>
</evidence>
<feature type="compositionally biased region" description="Pro residues" evidence="1">
    <location>
        <begin position="56"/>
        <end position="72"/>
    </location>
</feature>
<dbReference type="Proteomes" id="UP000252884">
    <property type="component" value="Unassembled WGS sequence"/>
</dbReference>
<name>A0A368XCM4_9BURK</name>
<evidence type="ECO:0000256" key="1">
    <source>
        <dbReference type="SAM" id="MobiDB-lite"/>
    </source>
</evidence>
<reference evidence="2 3" key="1">
    <citation type="submission" date="2018-07" db="EMBL/GenBank/DDBJ databases">
        <title>Genomic Encyclopedia of Type Strains, Phase IV (KMG-IV): sequencing the most valuable type-strain genomes for metagenomic binning, comparative biology and taxonomic classification.</title>
        <authorList>
            <person name="Goeker M."/>
        </authorList>
    </citation>
    <scope>NUCLEOTIDE SEQUENCE [LARGE SCALE GENOMIC DNA]</scope>
    <source>
        <strain evidence="2 3">DSM 21634</strain>
    </source>
</reference>
<sequence length="232" mass="24394">MLLRTTALALLFANCAYFAWSQGLLAPLGLAPESAREPQRLAQQIRPEALRVTPVAPEPAPSAPVAPVPPAAPASQAEASTPAIPAATCLQAGPLDNTQAEGLRRALAAGGVPTAAWALEPIAPPDRWIVYMGRYTDADALEKKRAELRALRVDTAPITQAALAPGLSLGVFSTQESASEHLAQLTRRGVRTARVVPEHREPSSVRLRLPAADAALREQVQGLLAGRPLAPC</sequence>
<dbReference type="AlphaFoldDB" id="A0A368XCM4"/>
<accession>A0A368XCM4</accession>